<dbReference type="Proteomes" id="UP001152320">
    <property type="component" value="Chromosome 12"/>
</dbReference>
<reference evidence="2" key="1">
    <citation type="submission" date="2021-10" db="EMBL/GenBank/DDBJ databases">
        <title>Tropical sea cucumber genome reveals ecological adaptation and Cuvierian tubules defense mechanism.</title>
        <authorList>
            <person name="Chen T."/>
        </authorList>
    </citation>
    <scope>NUCLEOTIDE SEQUENCE</scope>
    <source>
        <strain evidence="2">Nanhai2018</strain>
        <tissue evidence="2">Muscle</tissue>
    </source>
</reference>
<dbReference type="EMBL" id="JAIZAY010000012">
    <property type="protein sequence ID" value="KAJ8032190.1"/>
    <property type="molecule type" value="Genomic_DNA"/>
</dbReference>
<accession>A0A9Q1H4I0</accession>
<evidence type="ECO:0000256" key="1">
    <source>
        <dbReference type="SAM" id="MobiDB-lite"/>
    </source>
</evidence>
<protein>
    <submittedName>
        <fullName evidence="2">Uncharacterized protein</fullName>
    </submittedName>
</protein>
<comment type="caution">
    <text evidence="2">The sequence shown here is derived from an EMBL/GenBank/DDBJ whole genome shotgun (WGS) entry which is preliminary data.</text>
</comment>
<evidence type="ECO:0000313" key="3">
    <source>
        <dbReference type="Proteomes" id="UP001152320"/>
    </source>
</evidence>
<organism evidence="2 3">
    <name type="scientific">Holothuria leucospilota</name>
    <name type="common">Black long sea cucumber</name>
    <name type="synonym">Mertensiothuria leucospilota</name>
    <dbReference type="NCBI Taxonomy" id="206669"/>
    <lineage>
        <taxon>Eukaryota</taxon>
        <taxon>Metazoa</taxon>
        <taxon>Echinodermata</taxon>
        <taxon>Eleutherozoa</taxon>
        <taxon>Echinozoa</taxon>
        <taxon>Holothuroidea</taxon>
        <taxon>Aspidochirotacea</taxon>
        <taxon>Aspidochirotida</taxon>
        <taxon>Holothuriidae</taxon>
        <taxon>Holothuria</taxon>
    </lineage>
</organism>
<sequence length="93" mass="10207">MGIKIPDLFSKKRSEVLVTEDSPQEPSRPIPLKSGVQDLEQPSPVSVDIHETDSNARKESNQSGVSHVPNLPVLPPVYIQTNNLPEPRLAEST</sequence>
<feature type="region of interest" description="Disordered" evidence="1">
    <location>
        <begin position="15"/>
        <end position="93"/>
    </location>
</feature>
<feature type="compositionally biased region" description="Basic and acidic residues" evidence="1">
    <location>
        <begin position="48"/>
        <end position="60"/>
    </location>
</feature>
<keyword evidence="3" id="KW-1185">Reference proteome</keyword>
<evidence type="ECO:0000313" key="2">
    <source>
        <dbReference type="EMBL" id="KAJ8032190.1"/>
    </source>
</evidence>
<dbReference type="AlphaFoldDB" id="A0A9Q1H4I0"/>
<name>A0A9Q1H4I0_HOLLE</name>
<gene>
    <name evidence="2" type="ORF">HOLleu_25645</name>
</gene>
<proteinExistence type="predicted"/>